<name>A0A5C6NSS1_9TELE</name>
<evidence type="ECO:0000256" key="1">
    <source>
        <dbReference type="SAM" id="MobiDB-lite"/>
    </source>
</evidence>
<dbReference type="EMBL" id="RHFK02000009">
    <property type="protein sequence ID" value="TWW70524.1"/>
    <property type="molecule type" value="Genomic_DNA"/>
</dbReference>
<evidence type="ECO:0000313" key="3">
    <source>
        <dbReference type="Proteomes" id="UP000324091"/>
    </source>
</evidence>
<gene>
    <name evidence="2" type="ORF">D4764_17G0000060</name>
</gene>
<sequence>MEGGHQGPAVQEGRWGSRWDVARGSWGDHMSEMSLSGRDSIPQEGGRNARVRRAVRISSIVAQETIRPG</sequence>
<reference evidence="2 3" key="1">
    <citation type="submission" date="2019-04" db="EMBL/GenBank/DDBJ databases">
        <title>Chromosome genome assembly for Takifugu flavidus.</title>
        <authorList>
            <person name="Xiao S."/>
        </authorList>
    </citation>
    <scope>NUCLEOTIDE SEQUENCE [LARGE SCALE GENOMIC DNA]</scope>
    <source>
        <strain evidence="2">HTHZ2018</strain>
        <tissue evidence="2">Muscle</tissue>
    </source>
</reference>
<proteinExistence type="predicted"/>
<feature type="region of interest" description="Disordered" evidence="1">
    <location>
        <begin position="28"/>
        <end position="50"/>
    </location>
</feature>
<protein>
    <submittedName>
        <fullName evidence="2">Uncharacterized protein</fullName>
    </submittedName>
</protein>
<accession>A0A5C6NSS1</accession>
<dbReference type="Proteomes" id="UP000324091">
    <property type="component" value="Chromosome 17"/>
</dbReference>
<comment type="caution">
    <text evidence="2">The sequence shown here is derived from an EMBL/GenBank/DDBJ whole genome shotgun (WGS) entry which is preliminary data.</text>
</comment>
<keyword evidence="3" id="KW-1185">Reference proteome</keyword>
<evidence type="ECO:0000313" key="2">
    <source>
        <dbReference type="EMBL" id="TWW70524.1"/>
    </source>
</evidence>
<organism evidence="2 3">
    <name type="scientific">Takifugu flavidus</name>
    <name type="common">sansaifugu</name>
    <dbReference type="NCBI Taxonomy" id="433684"/>
    <lineage>
        <taxon>Eukaryota</taxon>
        <taxon>Metazoa</taxon>
        <taxon>Chordata</taxon>
        <taxon>Craniata</taxon>
        <taxon>Vertebrata</taxon>
        <taxon>Euteleostomi</taxon>
        <taxon>Actinopterygii</taxon>
        <taxon>Neopterygii</taxon>
        <taxon>Teleostei</taxon>
        <taxon>Neoteleostei</taxon>
        <taxon>Acanthomorphata</taxon>
        <taxon>Eupercaria</taxon>
        <taxon>Tetraodontiformes</taxon>
        <taxon>Tetradontoidea</taxon>
        <taxon>Tetraodontidae</taxon>
        <taxon>Takifugu</taxon>
    </lineage>
</organism>
<dbReference type="AlphaFoldDB" id="A0A5C6NSS1"/>